<evidence type="ECO:0000313" key="1">
    <source>
        <dbReference type="EMBL" id="AUE22836.1"/>
    </source>
</evidence>
<keyword evidence="2" id="KW-1185">Reference proteome</keyword>
<gene>
    <name evidence="1" type="ORF">Ah1_00318</name>
</gene>
<protein>
    <submittedName>
        <fullName evidence="1">Uncharacterized protein</fullName>
    </submittedName>
</protein>
<dbReference type="EMBL" id="MG250483">
    <property type="protein sequence ID" value="AUE22836.1"/>
    <property type="molecule type" value="Genomic_DNA"/>
</dbReference>
<name>A0A2H4YFW9_9CAUD</name>
<organism evidence="1 2">
    <name type="scientific">Aeromonas phage Ah1</name>
    <dbReference type="NCBI Taxonomy" id="2053701"/>
    <lineage>
        <taxon>Viruses</taxon>
        <taxon>Duplodnaviria</taxon>
        <taxon>Heunggongvirae</taxon>
        <taxon>Uroviricota</taxon>
        <taxon>Caudoviricetes</taxon>
        <taxon>Pantevenvirales</taxon>
        <taxon>Straboviridae</taxon>
        <taxon>Cinqassovirus</taxon>
        <taxon>Cinqassovirus ah1</taxon>
    </lineage>
</organism>
<evidence type="ECO:0000313" key="2">
    <source>
        <dbReference type="Proteomes" id="UP000240934"/>
    </source>
</evidence>
<accession>A0A2H4YFW9</accession>
<dbReference type="Proteomes" id="UP000240934">
    <property type="component" value="Segment"/>
</dbReference>
<sequence>MIPASKARENLRFDRALRMREAISNASKKIEAASVQGKRVVYVYDVSSDIRREVVNEITKHGYEVEFTTEYDHRSTTGDYLKISW</sequence>
<reference evidence="1 2" key="1">
    <citation type="submission" date="2017-10" db="EMBL/GenBank/DDBJ databases">
        <title>Antibacterial composition for extension of chilled fish shelf life and decreasing of risk of food-borne infections, bacteriophage strains for its preparation.</title>
        <authorList>
            <person name="Zulkarneev E.R."/>
            <person name="Aleshkin A.V."/>
            <person name="Rubalsky O.V."/>
            <person name="Kiseleva I.A."/>
            <person name="Rubalskii E.O."/>
            <person name="Lebedev S.N."/>
        </authorList>
    </citation>
    <scope>NUCLEOTIDE SEQUENCE [LARGE SCALE GENOMIC DNA]</scope>
</reference>
<proteinExistence type="predicted"/>